<keyword evidence="5" id="KW-1185">Reference proteome</keyword>
<dbReference type="OrthoDB" id="27325at2759"/>
<name>A0A0D7ANK7_9AGAR</name>
<feature type="region of interest" description="Disordered" evidence="3">
    <location>
        <begin position="34"/>
        <end position="93"/>
    </location>
</feature>
<sequence>MSTSDDMKACSFPAIDTLCHLSTVLEFMADPRRIAAPGTPSTSATSMSIPESSITAPTPQNTPAQHAPISSGLSRPTVPDIAEGDEEESEVESIHAPAAMFNLVQDKLSTLIGRSSGYIESLPPSVKTSVRALKGVQVKQDAIWNQYKWEALELERKYLALSVPLYERRRAIIEGRSADLTDFDADLKAGNEVEEKEHDEDENEDQEEKLKESTEDKNAPPEAIPSFWLTTLQNHPGIAELITPGDEDALTHLLDISVSYLPVRDPNDPLKAFNVELPKEVLDKPGFSLILKFNTEMNPYFSDPILTKTYVYKETVGETGEFVYDRAIGCTIHWKSDDKDLTREWEVKRQRNKNTNRTRLVRKAKPTDSFFNFFNPPVLPDDDVEIIPRAVDYFTGKALEYEMVDSDSEEEDEDNEVFDSDEASDADSDVPPASGRRHGRGGAPRVGRTAANQNVNPEECKQQ</sequence>
<proteinExistence type="inferred from homology"/>
<dbReference type="SUPFAM" id="SSF143113">
    <property type="entry name" value="NAP-like"/>
    <property type="match status" value="1"/>
</dbReference>
<dbReference type="PANTHER" id="PTHR11875">
    <property type="entry name" value="TESTIS-SPECIFIC Y-ENCODED PROTEIN"/>
    <property type="match status" value="1"/>
</dbReference>
<dbReference type="GO" id="GO:0006334">
    <property type="term" value="P:nucleosome assembly"/>
    <property type="evidence" value="ECO:0007669"/>
    <property type="project" value="InterPro"/>
</dbReference>
<dbReference type="AlphaFoldDB" id="A0A0D7ANK7"/>
<gene>
    <name evidence="4" type="ORF">FISHEDRAFT_55500</name>
</gene>
<evidence type="ECO:0000256" key="1">
    <source>
        <dbReference type="ARBA" id="ARBA00009947"/>
    </source>
</evidence>
<feature type="compositionally biased region" description="Acidic residues" evidence="3">
    <location>
        <begin position="404"/>
        <end position="428"/>
    </location>
</feature>
<dbReference type="GO" id="GO:0005634">
    <property type="term" value="C:nucleus"/>
    <property type="evidence" value="ECO:0007669"/>
    <property type="project" value="InterPro"/>
</dbReference>
<dbReference type="InterPro" id="IPR037231">
    <property type="entry name" value="NAP-like_sf"/>
</dbReference>
<feature type="region of interest" description="Disordered" evidence="3">
    <location>
        <begin position="404"/>
        <end position="463"/>
    </location>
</feature>
<protein>
    <submittedName>
        <fullName evidence="4">NAP-domain-containing protein</fullName>
    </submittedName>
</protein>
<evidence type="ECO:0000313" key="5">
    <source>
        <dbReference type="Proteomes" id="UP000054144"/>
    </source>
</evidence>
<dbReference type="Proteomes" id="UP000054144">
    <property type="component" value="Unassembled WGS sequence"/>
</dbReference>
<organism evidence="4 5">
    <name type="scientific">Fistulina hepatica ATCC 64428</name>
    <dbReference type="NCBI Taxonomy" id="1128425"/>
    <lineage>
        <taxon>Eukaryota</taxon>
        <taxon>Fungi</taxon>
        <taxon>Dikarya</taxon>
        <taxon>Basidiomycota</taxon>
        <taxon>Agaricomycotina</taxon>
        <taxon>Agaricomycetes</taxon>
        <taxon>Agaricomycetidae</taxon>
        <taxon>Agaricales</taxon>
        <taxon>Fistulinaceae</taxon>
        <taxon>Fistulina</taxon>
    </lineage>
</organism>
<comment type="similarity">
    <text evidence="1 2">Belongs to the nucleosome assembly protein (NAP) family.</text>
</comment>
<feature type="compositionally biased region" description="Polar residues" evidence="3">
    <location>
        <begin position="39"/>
        <end position="64"/>
    </location>
</feature>
<evidence type="ECO:0000256" key="2">
    <source>
        <dbReference type="RuleBase" id="RU003876"/>
    </source>
</evidence>
<reference evidence="4 5" key="1">
    <citation type="journal article" date="2015" name="Fungal Genet. Biol.">
        <title>Evolution of novel wood decay mechanisms in Agaricales revealed by the genome sequences of Fistulina hepatica and Cylindrobasidium torrendii.</title>
        <authorList>
            <person name="Floudas D."/>
            <person name="Held B.W."/>
            <person name="Riley R."/>
            <person name="Nagy L.G."/>
            <person name="Koehler G."/>
            <person name="Ransdell A.S."/>
            <person name="Younus H."/>
            <person name="Chow J."/>
            <person name="Chiniquy J."/>
            <person name="Lipzen A."/>
            <person name="Tritt A."/>
            <person name="Sun H."/>
            <person name="Haridas S."/>
            <person name="LaButti K."/>
            <person name="Ohm R.A."/>
            <person name="Kues U."/>
            <person name="Blanchette R.A."/>
            <person name="Grigoriev I.V."/>
            <person name="Minto R.E."/>
            <person name="Hibbett D.S."/>
        </authorList>
    </citation>
    <scope>NUCLEOTIDE SEQUENCE [LARGE SCALE GENOMIC DNA]</scope>
    <source>
        <strain evidence="4 5">ATCC 64428</strain>
    </source>
</reference>
<dbReference type="Pfam" id="PF00956">
    <property type="entry name" value="NAP"/>
    <property type="match status" value="1"/>
</dbReference>
<dbReference type="EMBL" id="KN881628">
    <property type="protein sequence ID" value="KIY53167.1"/>
    <property type="molecule type" value="Genomic_DNA"/>
</dbReference>
<feature type="compositionally biased region" description="Acidic residues" evidence="3">
    <location>
        <begin position="82"/>
        <end position="91"/>
    </location>
</feature>
<feature type="region of interest" description="Disordered" evidence="3">
    <location>
        <begin position="191"/>
        <end position="222"/>
    </location>
</feature>
<dbReference type="Gene3D" id="1.20.5.1500">
    <property type="match status" value="1"/>
</dbReference>
<dbReference type="InterPro" id="IPR002164">
    <property type="entry name" value="NAP_family"/>
</dbReference>
<dbReference type="Gene3D" id="3.30.1120.90">
    <property type="entry name" value="Nucleosome assembly protein"/>
    <property type="match status" value="1"/>
</dbReference>
<evidence type="ECO:0000313" key="4">
    <source>
        <dbReference type="EMBL" id="KIY53167.1"/>
    </source>
</evidence>
<feature type="compositionally biased region" description="Basic and acidic residues" evidence="3">
    <location>
        <begin position="208"/>
        <end position="219"/>
    </location>
</feature>
<evidence type="ECO:0000256" key="3">
    <source>
        <dbReference type="SAM" id="MobiDB-lite"/>
    </source>
</evidence>
<feature type="compositionally biased region" description="Acidic residues" evidence="3">
    <location>
        <begin position="197"/>
        <end position="207"/>
    </location>
</feature>
<accession>A0A0D7ANK7</accession>